<feature type="binding site" evidence="2">
    <location>
        <position position="140"/>
    </location>
    <ligand>
        <name>Mg(2+)</name>
        <dbReference type="ChEBI" id="CHEBI:18420"/>
        <label>1</label>
    </ligand>
</feature>
<feature type="binding site" evidence="2">
    <location>
        <position position="65"/>
    </location>
    <ligand>
        <name>Mg(2+)</name>
        <dbReference type="ChEBI" id="CHEBI:18420"/>
        <label>2</label>
    </ligand>
</feature>
<feature type="binding site" evidence="2">
    <location>
        <position position="63"/>
    </location>
    <ligand>
        <name>Mg(2+)</name>
        <dbReference type="ChEBI" id="CHEBI:18420"/>
        <label>4</label>
    </ligand>
</feature>
<feature type="binding site" evidence="2">
    <location>
        <position position="232"/>
    </location>
    <ligand>
        <name>Mg(2+)</name>
        <dbReference type="ChEBI" id="CHEBI:18420"/>
        <label>5</label>
    </ligand>
</feature>
<dbReference type="HAMAP" id="MF_02128">
    <property type="entry name" value="TMP_kinase"/>
    <property type="match status" value="1"/>
</dbReference>
<dbReference type="Pfam" id="PF02769">
    <property type="entry name" value="AIRS_C"/>
    <property type="match status" value="1"/>
</dbReference>
<dbReference type="Gene3D" id="3.30.1330.10">
    <property type="entry name" value="PurM-like, N-terminal domain"/>
    <property type="match status" value="1"/>
</dbReference>
<feature type="binding site" evidence="2">
    <location>
        <position position="64"/>
    </location>
    <ligand>
        <name>Mg(2+)</name>
        <dbReference type="ChEBI" id="CHEBI:18420"/>
        <label>1</label>
    </ligand>
</feature>
<dbReference type="OrthoDB" id="9802811at2"/>
<keyword evidence="1 2" id="KW-0784">Thiamine biosynthesis</keyword>
<feature type="binding site" evidence="2">
    <location>
        <position position="48"/>
    </location>
    <ligand>
        <name>Mg(2+)</name>
        <dbReference type="ChEBI" id="CHEBI:18420"/>
        <label>4</label>
    </ligand>
</feature>
<keyword evidence="2" id="KW-0460">Magnesium</keyword>
<dbReference type="SUPFAM" id="SSF56042">
    <property type="entry name" value="PurM C-terminal domain-like"/>
    <property type="match status" value="1"/>
</dbReference>
<feature type="binding site" evidence="2">
    <location>
        <position position="229"/>
    </location>
    <ligand>
        <name>Mg(2+)</name>
        <dbReference type="ChEBI" id="CHEBI:18420"/>
        <label>3</label>
    </ligand>
</feature>
<dbReference type="GO" id="GO:0009228">
    <property type="term" value="P:thiamine biosynthetic process"/>
    <property type="evidence" value="ECO:0007669"/>
    <property type="project" value="UniProtKB-KW"/>
</dbReference>
<feature type="binding site" evidence="2">
    <location>
        <position position="93"/>
    </location>
    <ligand>
        <name>Mg(2+)</name>
        <dbReference type="ChEBI" id="CHEBI:18420"/>
        <label>2</label>
    </ligand>
</feature>
<evidence type="ECO:0000259" key="4">
    <source>
        <dbReference type="Pfam" id="PF02769"/>
    </source>
</evidence>
<feature type="domain" description="PurM-like N-terminal" evidence="3">
    <location>
        <begin position="46"/>
        <end position="156"/>
    </location>
</feature>
<comment type="caution">
    <text evidence="5">The sequence shown here is derived from an EMBL/GenBank/DDBJ whole genome shotgun (WGS) entry which is preliminary data.</text>
</comment>
<dbReference type="GO" id="GO:0009030">
    <property type="term" value="F:thiamine-phosphate kinase activity"/>
    <property type="evidence" value="ECO:0007669"/>
    <property type="project" value="UniProtKB-UniRule"/>
</dbReference>
<dbReference type="PANTHER" id="PTHR30270">
    <property type="entry name" value="THIAMINE-MONOPHOSPHATE KINASE"/>
    <property type="match status" value="1"/>
</dbReference>
<feature type="binding site" evidence="2">
    <location>
        <position position="335"/>
    </location>
    <ligand>
        <name>substrate</name>
    </ligand>
</feature>
<dbReference type="InterPro" id="IPR036921">
    <property type="entry name" value="PurM-like_N_sf"/>
</dbReference>
<dbReference type="GO" id="GO:0009229">
    <property type="term" value="P:thiamine diphosphate biosynthetic process"/>
    <property type="evidence" value="ECO:0007669"/>
    <property type="project" value="UniProtKB-UniRule"/>
</dbReference>
<keyword evidence="6" id="KW-1185">Reference proteome</keyword>
<dbReference type="Pfam" id="PF00586">
    <property type="entry name" value="AIRS"/>
    <property type="match status" value="1"/>
</dbReference>
<dbReference type="EMBL" id="PIPJ01000005">
    <property type="protein sequence ID" value="RUO20443.1"/>
    <property type="molecule type" value="Genomic_DNA"/>
</dbReference>
<dbReference type="PIRSF" id="PIRSF005303">
    <property type="entry name" value="Thiam_monoph_kin"/>
    <property type="match status" value="1"/>
</dbReference>
<keyword evidence="2" id="KW-0479">Metal-binding</keyword>
<evidence type="ECO:0000256" key="2">
    <source>
        <dbReference type="HAMAP-Rule" id="MF_02128"/>
    </source>
</evidence>
<feature type="domain" description="PurM-like C-terminal" evidence="4">
    <location>
        <begin position="168"/>
        <end position="273"/>
    </location>
</feature>
<feature type="binding site" evidence="2">
    <location>
        <position position="231"/>
    </location>
    <ligand>
        <name>ATP</name>
        <dbReference type="ChEBI" id="CHEBI:30616"/>
    </ligand>
</feature>
<organism evidence="5 6">
    <name type="scientific">Aliidiomarina iranensis</name>
    <dbReference type="NCBI Taxonomy" id="1434071"/>
    <lineage>
        <taxon>Bacteria</taxon>
        <taxon>Pseudomonadati</taxon>
        <taxon>Pseudomonadota</taxon>
        <taxon>Gammaproteobacteria</taxon>
        <taxon>Alteromonadales</taxon>
        <taxon>Idiomarinaceae</taxon>
        <taxon>Aliidiomarina</taxon>
    </lineage>
</organism>
<gene>
    <name evidence="2 5" type="primary">thiL</name>
    <name evidence="5" type="ORF">CWE08_08235</name>
</gene>
<name>A0A432VV89_9GAMM</name>
<keyword evidence="2" id="KW-0547">Nucleotide-binding</keyword>
<dbReference type="CDD" id="cd02194">
    <property type="entry name" value="ThiL"/>
    <property type="match status" value="1"/>
</dbReference>
<dbReference type="InterPro" id="IPR036676">
    <property type="entry name" value="PurM-like_C_sf"/>
</dbReference>
<comment type="miscellaneous">
    <text evidence="2">Reaction mechanism of ThiL seems to utilize a direct, inline transfer of the gamma-phosphate of ATP to TMP rather than a phosphorylated enzyme intermediate.</text>
</comment>
<comment type="pathway">
    <text evidence="2">Cofactor biosynthesis; thiamine diphosphate biosynthesis; thiamine diphosphate from thiamine phosphate: step 1/1.</text>
</comment>
<feature type="binding site" evidence="2">
    <location>
        <position position="280"/>
    </location>
    <ligand>
        <name>substrate</name>
    </ligand>
</feature>
<feature type="binding site" evidence="2">
    <location>
        <begin position="139"/>
        <end position="140"/>
    </location>
    <ligand>
        <name>ATP</name>
        <dbReference type="ChEBI" id="CHEBI:30616"/>
    </ligand>
</feature>
<dbReference type="PANTHER" id="PTHR30270:SF0">
    <property type="entry name" value="THIAMINE-MONOPHOSPHATE KINASE"/>
    <property type="match status" value="1"/>
</dbReference>
<evidence type="ECO:0000259" key="3">
    <source>
        <dbReference type="Pfam" id="PF00586"/>
    </source>
</evidence>
<comment type="function">
    <text evidence="2">Catalyzes the ATP-dependent phosphorylation of thiamine-monophosphate (TMP) to form thiamine-pyrophosphate (TPP), the active form of vitamin B1.</text>
</comment>
<dbReference type="NCBIfam" id="TIGR01379">
    <property type="entry name" value="thiL"/>
    <property type="match status" value="1"/>
</dbReference>
<feature type="binding site" evidence="2">
    <location>
        <position position="65"/>
    </location>
    <ligand>
        <name>Mg(2+)</name>
        <dbReference type="ChEBI" id="CHEBI:18420"/>
        <label>1</label>
    </ligand>
</feature>
<dbReference type="InterPro" id="IPR006283">
    <property type="entry name" value="ThiL-like"/>
</dbReference>
<dbReference type="SUPFAM" id="SSF55326">
    <property type="entry name" value="PurM N-terminal domain-like"/>
    <property type="match status" value="1"/>
</dbReference>
<sequence length="341" mass="36337">MNIRTDEFSLIAKYFQRSHGAGDDAGSAVSASSQNRSRRDIAVGIGDDAAIVIPPTGCGIAVTTDTMVSGVHFDEKVPVDAIGHKLVAVNLSDLAAMGAEPAWLSLSCAFPSIDENWLTAFSRGFFAALDYYHCELIGGDITKGPLTLTLTAQGIVPAERYLKREGAQPGDRIYVSGTLGDAALALAAQQGKVSVPPEHMAALEKRLFYPTPRVALGQLLRNQATSAIDLSDGLLGDIQHILVASGVGARIQLDTLPFSQAFAESISGPDGWRYQIAGGDDYELCFTIPESRCGNLETLALQAGVKVTCVGIIDGSRELRFFEKNQACDIDFHAYSHFQGA</sequence>
<comment type="similarity">
    <text evidence="2">Belongs to the thiamine-monophosphate kinase family.</text>
</comment>
<dbReference type="GO" id="GO:0000287">
    <property type="term" value="F:magnesium ion binding"/>
    <property type="evidence" value="ECO:0007669"/>
    <property type="project" value="UniProtKB-UniRule"/>
</dbReference>
<comment type="caution">
    <text evidence="2">Lacks conserved residue(s) required for the propagation of feature annotation.</text>
</comment>
<dbReference type="InterPro" id="IPR010918">
    <property type="entry name" value="PurM-like_C_dom"/>
</dbReference>
<dbReference type="Gene3D" id="3.90.650.10">
    <property type="entry name" value="PurM-like C-terminal domain"/>
    <property type="match status" value="1"/>
</dbReference>
<evidence type="ECO:0000313" key="5">
    <source>
        <dbReference type="EMBL" id="RUO20443.1"/>
    </source>
</evidence>
<keyword evidence="2 5" id="KW-0418">Kinase</keyword>
<feature type="binding site" evidence="2">
    <location>
        <position position="72"/>
    </location>
    <ligand>
        <name>substrate</name>
    </ligand>
</feature>
<keyword evidence="2" id="KW-0808">Transferase</keyword>
<dbReference type="UniPathway" id="UPA00060">
    <property type="reaction ID" value="UER00142"/>
</dbReference>
<dbReference type="InterPro" id="IPR016188">
    <property type="entry name" value="PurM-like_N"/>
</dbReference>
<reference evidence="6" key="1">
    <citation type="journal article" date="2018" name="Front. Microbiol.">
        <title>Genome-Based Analysis Reveals the Taxonomy and Diversity of the Family Idiomarinaceae.</title>
        <authorList>
            <person name="Liu Y."/>
            <person name="Lai Q."/>
            <person name="Shao Z."/>
        </authorList>
    </citation>
    <scope>NUCLEOTIDE SEQUENCE [LARGE SCALE GENOMIC DNA]</scope>
    <source>
        <strain evidence="6">GBPy7</strain>
    </source>
</reference>
<evidence type="ECO:0000256" key="1">
    <source>
        <dbReference type="ARBA" id="ARBA00022977"/>
    </source>
</evidence>
<feature type="binding site" evidence="2">
    <location>
        <position position="48"/>
    </location>
    <ligand>
        <name>Mg(2+)</name>
        <dbReference type="ChEBI" id="CHEBI:18420"/>
        <label>3</label>
    </ligand>
</feature>
<accession>A0A432VV89</accession>
<dbReference type="RefSeq" id="WP_126767420.1">
    <property type="nucleotide sequence ID" value="NZ_PIPJ01000005.1"/>
</dbReference>
<feature type="binding site" evidence="2">
    <location>
        <position position="164"/>
    </location>
    <ligand>
        <name>ATP</name>
        <dbReference type="ChEBI" id="CHEBI:30616"/>
    </ligand>
</feature>
<dbReference type="EC" id="2.7.4.16" evidence="2"/>
<comment type="catalytic activity">
    <reaction evidence="2">
        <text>thiamine phosphate + ATP = thiamine diphosphate + ADP</text>
        <dbReference type="Rhea" id="RHEA:15913"/>
        <dbReference type="ChEBI" id="CHEBI:30616"/>
        <dbReference type="ChEBI" id="CHEBI:37575"/>
        <dbReference type="ChEBI" id="CHEBI:58937"/>
        <dbReference type="ChEBI" id="CHEBI:456216"/>
        <dbReference type="EC" id="2.7.4.16"/>
    </reaction>
</comment>
<proteinExistence type="inferred from homology"/>
<evidence type="ECO:0000313" key="6">
    <source>
        <dbReference type="Proteomes" id="UP000288395"/>
    </source>
</evidence>
<dbReference type="AlphaFoldDB" id="A0A432VV89"/>
<protein>
    <recommendedName>
        <fullName evidence="2">Thiamine-monophosphate kinase</fullName>
        <shortName evidence="2">TMP kinase</shortName>
        <shortName evidence="2">Thiamine-phosphate kinase</shortName>
        <ecNumber evidence="2">2.7.4.16</ecNumber>
    </recommendedName>
</protein>
<keyword evidence="2" id="KW-0067">ATP-binding</keyword>
<feature type="binding site" evidence="2">
    <location>
        <position position="93"/>
    </location>
    <ligand>
        <name>Mg(2+)</name>
        <dbReference type="ChEBI" id="CHEBI:18420"/>
        <label>3</label>
    </ligand>
</feature>
<dbReference type="Proteomes" id="UP000288395">
    <property type="component" value="Unassembled WGS sequence"/>
</dbReference>
<feature type="binding site" evidence="2">
    <location>
        <position position="93"/>
    </location>
    <ligand>
        <name>Mg(2+)</name>
        <dbReference type="ChEBI" id="CHEBI:18420"/>
        <label>4</label>
    </ligand>
</feature>
<dbReference type="GO" id="GO:0005524">
    <property type="term" value="F:ATP binding"/>
    <property type="evidence" value="ECO:0007669"/>
    <property type="project" value="UniProtKB-UniRule"/>
</dbReference>